<dbReference type="Proteomes" id="UP000789396">
    <property type="component" value="Unassembled WGS sequence"/>
</dbReference>
<reference evidence="1" key="1">
    <citation type="submission" date="2021-06" db="EMBL/GenBank/DDBJ databases">
        <authorList>
            <person name="Kallberg Y."/>
            <person name="Tangrot J."/>
            <person name="Rosling A."/>
        </authorList>
    </citation>
    <scope>NUCLEOTIDE SEQUENCE</scope>
    <source>
        <strain evidence="1">IN212</strain>
    </source>
</reference>
<proteinExistence type="predicted"/>
<evidence type="ECO:0000313" key="1">
    <source>
        <dbReference type="EMBL" id="CAG8532854.1"/>
    </source>
</evidence>
<organism evidence="1 2">
    <name type="scientific">Racocetra fulgida</name>
    <dbReference type="NCBI Taxonomy" id="60492"/>
    <lineage>
        <taxon>Eukaryota</taxon>
        <taxon>Fungi</taxon>
        <taxon>Fungi incertae sedis</taxon>
        <taxon>Mucoromycota</taxon>
        <taxon>Glomeromycotina</taxon>
        <taxon>Glomeromycetes</taxon>
        <taxon>Diversisporales</taxon>
        <taxon>Gigasporaceae</taxon>
        <taxon>Racocetra</taxon>
    </lineage>
</organism>
<feature type="non-terminal residue" evidence="1">
    <location>
        <position position="59"/>
    </location>
</feature>
<dbReference type="EMBL" id="CAJVPZ010003599">
    <property type="protein sequence ID" value="CAG8532854.1"/>
    <property type="molecule type" value="Genomic_DNA"/>
</dbReference>
<comment type="caution">
    <text evidence="1">The sequence shown here is derived from an EMBL/GenBank/DDBJ whole genome shotgun (WGS) entry which is preliminary data.</text>
</comment>
<keyword evidence="2" id="KW-1185">Reference proteome</keyword>
<gene>
    <name evidence="1" type="ORF">RFULGI_LOCUS3871</name>
</gene>
<dbReference type="AlphaFoldDB" id="A0A9N9AM14"/>
<protein>
    <submittedName>
        <fullName evidence="1">10847_t:CDS:1</fullName>
    </submittedName>
</protein>
<sequence length="59" mass="6936">SDGNLISQKKNLIGHRPMLNNLAKNSQNLWPKFNVNWPGQLKFFGLYDRWPKGQIYVLH</sequence>
<name>A0A9N9AM14_9GLOM</name>
<evidence type="ECO:0000313" key="2">
    <source>
        <dbReference type="Proteomes" id="UP000789396"/>
    </source>
</evidence>
<accession>A0A9N9AM14</accession>